<protein>
    <submittedName>
        <fullName evidence="1">Uncharacterized protein</fullName>
    </submittedName>
</protein>
<accession>I3ZG85</accession>
<dbReference type="Proteomes" id="UP000006056">
    <property type="component" value="Chromosome"/>
</dbReference>
<dbReference type="KEGG" id="trs:Terro_2333"/>
<proteinExistence type="predicted"/>
<dbReference type="EMBL" id="CP003379">
    <property type="protein sequence ID" value="AFL88253.1"/>
    <property type="molecule type" value="Genomic_DNA"/>
</dbReference>
<dbReference type="HOGENOM" id="CLU_3358997_0_0_0"/>
<evidence type="ECO:0000313" key="1">
    <source>
        <dbReference type="EMBL" id="AFL88253.1"/>
    </source>
</evidence>
<keyword evidence="3" id="KW-1185">Reference proteome</keyword>
<evidence type="ECO:0000313" key="3">
    <source>
        <dbReference type="Proteomes" id="UP000006056"/>
    </source>
</evidence>
<dbReference type="KEGG" id="trs:Terro_1967"/>
<gene>
    <name evidence="1" type="ordered locus">Terro_1967</name>
    <name evidence="2" type="ordered locus">Terro_2333</name>
</gene>
<name>I3ZG85_TERRK</name>
<dbReference type="AlphaFoldDB" id="I3ZG85"/>
<evidence type="ECO:0000313" key="2">
    <source>
        <dbReference type="EMBL" id="AFL88594.1"/>
    </source>
</evidence>
<dbReference type="EMBL" id="CP003379">
    <property type="protein sequence ID" value="AFL88594.1"/>
    <property type="molecule type" value="Genomic_DNA"/>
</dbReference>
<sequence length="36" mass="4091">MAIDVIKYAVQLVEMACQYQFIIPLTAGRKAVYVFP</sequence>
<reference evidence="1 3" key="1">
    <citation type="submission" date="2012-06" db="EMBL/GenBank/DDBJ databases">
        <title>Complete genome of Terriglobus roseus DSM 18391.</title>
        <authorList>
            <consortium name="US DOE Joint Genome Institute (JGI-PGF)"/>
            <person name="Lucas S."/>
            <person name="Copeland A."/>
            <person name="Lapidus A."/>
            <person name="Glavina del Rio T."/>
            <person name="Dalin E."/>
            <person name="Tice H."/>
            <person name="Bruce D."/>
            <person name="Goodwin L."/>
            <person name="Pitluck S."/>
            <person name="Peters L."/>
            <person name="Mikhailova N."/>
            <person name="Munk A.C.C."/>
            <person name="Kyrpides N."/>
            <person name="Mavromatis K."/>
            <person name="Ivanova N."/>
            <person name="Brettin T."/>
            <person name="Detter J.C."/>
            <person name="Han C."/>
            <person name="Larimer F."/>
            <person name="Land M."/>
            <person name="Hauser L."/>
            <person name="Markowitz V."/>
            <person name="Cheng J.-F."/>
            <person name="Hugenholtz P."/>
            <person name="Woyke T."/>
            <person name="Wu D."/>
            <person name="Brambilla E."/>
            <person name="Klenk H.-P."/>
            <person name="Eisen J.A."/>
        </authorList>
    </citation>
    <scope>NUCLEOTIDE SEQUENCE [LARGE SCALE GENOMIC DNA]</scope>
    <source>
        <strain evidence="1">DSM 18391</strain>
        <strain evidence="3">DSM 18391 / NRRL B-41598 / KBS 63</strain>
    </source>
</reference>
<dbReference type="STRING" id="926566.Terro_1967"/>
<organism evidence="1 3">
    <name type="scientific">Terriglobus roseus (strain DSM 18391 / NRRL B-41598 / KBS 63)</name>
    <dbReference type="NCBI Taxonomy" id="926566"/>
    <lineage>
        <taxon>Bacteria</taxon>
        <taxon>Pseudomonadati</taxon>
        <taxon>Acidobacteriota</taxon>
        <taxon>Terriglobia</taxon>
        <taxon>Terriglobales</taxon>
        <taxon>Acidobacteriaceae</taxon>
        <taxon>Terriglobus</taxon>
    </lineage>
</organism>